<dbReference type="AlphaFoldDB" id="A0A2L2XI94"/>
<organism evidence="1 2">
    <name type="scientific">Desulfocucumis palustris</name>
    <dbReference type="NCBI Taxonomy" id="1898651"/>
    <lineage>
        <taxon>Bacteria</taxon>
        <taxon>Bacillati</taxon>
        <taxon>Bacillota</taxon>
        <taxon>Clostridia</taxon>
        <taxon>Eubacteriales</taxon>
        <taxon>Desulfocucumaceae</taxon>
        <taxon>Desulfocucumis</taxon>
    </lineage>
</organism>
<evidence type="ECO:0000313" key="2">
    <source>
        <dbReference type="Proteomes" id="UP000239549"/>
    </source>
</evidence>
<comment type="caution">
    <text evidence="1">The sequence shown here is derived from an EMBL/GenBank/DDBJ whole genome shotgun (WGS) entry which is preliminary data.</text>
</comment>
<name>A0A2L2XI94_9FIRM</name>
<dbReference type="Proteomes" id="UP000239549">
    <property type="component" value="Unassembled WGS sequence"/>
</dbReference>
<proteinExistence type="predicted"/>
<dbReference type="EMBL" id="BFAV01000104">
    <property type="protein sequence ID" value="GBF33611.1"/>
    <property type="molecule type" value="Genomic_DNA"/>
</dbReference>
<gene>
    <name evidence="1" type="ORF">DCCM_2717</name>
</gene>
<accession>A0A2L2XI94</accession>
<reference evidence="2" key="1">
    <citation type="submission" date="2018-02" db="EMBL/GenBank/DDBJ databases">
        <title>Genome sequence of Desulfocucumis palustris strain NAW-5.</title>
        <authorList>
            <person name="Watanabe M."/>
            <person name="Kojima H."/>
            <person name="Fukui M."/>
        </authorList>
    </citation>
    <scope>NUCLEOTIDE SEQUENCE [LARGE SCALE GENOMIC DNA]</scope>
    <source>
        <strain evidence="2">NAW-5</strain>
    </source>
</reference>
<sequence>MRTPYCRVALFFVNTGNAMFHGFIIFREEMSSSTEKGYGERIW</sequence>
<protein>
    <submittedName>
        <fullName evidence="1">Uncharacterized protein</fullName>
    </submittedName>
</protein>
<keyword evidence="2" id="KW-1185">Reference proteome</keyword>
<evidence type="ECO:0000313" key="1">
    <source>
        <dbReference type="EMBL" id="GBF33611.1"/>
    </source>
</evidence>